<name>A0ABT8R9I0_9BACT</name>
<dbReference type="NCBIfam" id="TIGR02276">
    <property type="entry name" value="beta_rpt_yvtn"/>
    <property type="match status" value="1"/>
</dbReference>
<reference evidence="1" key="1">
    <citation type="submission" date="2023-07" db="EMBL/GenBank/DDBJ databases">
        <title>The genome sequence of Rhodocytophaga aerolata KACC 12507.</title>
        <authorList>
            <person name="Zhang X."/>
        </authorList>
    </citation>
    <scope>NUCLEOTIDE SEQUENCE</scope>
    <source>
        <strain evidence="1">KACC 12507</strain>
    </source>
</reference>
<evidence type="ECO:0000313" key="1">
    <source>
        <dbReference type="EMBL" id="MDO1448758.1"/>
    </source>
</evidence>
<organism evidence="1 2">
    <name type="scientific">Rhodocytophaga aerolata</name>
    <dbReference type="NCBI Taxonomy" id="455078"/>
    <lineage>
        <taxon>Bacteria</taxon>
        <taxon>Pseudomonadati</taxon>
        <taxon>Bacteroidota</taxon>
        <taxon>Cytophagia</taxon>
        <taxon>Cytophagales</taxon>
        <taxon>Rhodocytophagaceae</taxon>
        <taxon>Rhodocytophaga</taxon>
    </lineage>
</organism>
<evidence type="ECO:0008006" key="3">
    <source>
        <dbReference type="Google" id="ProtNLM"/>
    </source>
</evidence>
<dbReference type="PANTHER" id="PTHR47197:SF3">
    <property type="entry name" value="DIHYDRO-HEME D1 DEHYDROGENASE"/>
    <property type="match status" value="1"/>
</dbReference>
<gene>
    <name evidence="1" type="ORF">Q0590_20950</name>
</gene>
<dbReference type="RefSeq" id="WP_302039557.1">
    <property type="nucleotide sequence ID" value="NZ_JAUKPO010000013.1"/>
</dbReference>
<protein>
    <recommendedName>
        <fullName evidence="3">YncE family protein</fullName>
    </recommendedName>
</protein>
<sequence>MYKKNTVFRLVQFQLALAFLLSSCVKDRDRGPAGEYERGVFIINEGSFNNSNGEISYYNKTTQSVTNKLFETVNKRPLGGDVVQSMSVIDNTGYIVCNNSNKIEVVNASTFESLGVIENLALPRYMIALNGKGYVSEWVSFSSNGRVAVIDLTSNTVLKTIEVGKLPEQLAIIDNKIYVANSGENFLSVINLSTETFEKNITVADAPSDFRIDSNVKLWVLCGGKKVYDNNPPDYIDEIASTAGSLVRLNPATQAVELTLAFASISSPEDLQINGQRSRLYYSYAGAVYTHDITSTTLSATPLIRRSFYGLGLDPVDDILYGAEASFSSDGKVIRFNTATGAPLDSINVTIGPNGFVFR</sequence>
<dbReference type="InterPro" id="IPR011964">
    <property type="entry name" value="YVTN_b-propeller_repeat"/>
</dbReference>
<accession>A0ABT8R9I0</accession>
<dbReference type="Gene3D" id="2.130.10.10">
    <property type="entry name" value="YVTN repeat-like/Quinoprotein amine dehydrogenase"/>
    <property type="match status" value="1"/>
</dbReference>
<proteinExistence type="predicted"/>
<dbReference type="InterPro" id="IPR031815">
    <property type="entry name" value="DUF5074"/>
</dbReference>
<dbReference type="Proteomes" id="UP001168528">
    <property type="component" value="Unassembled WGS sequence"/>
</dbReference>
<dbReference type="InterPro" id="IPR015943">
    <property type="entry name" value="WD40/YVTN_repeat-like_dom_sf"/>
</dbReference>
<comment type="caution">
    <text evidence="1">The sequence shown here is derived from an EMBL/GenBank/DDBJ whole genome shotgun (WGS) entry which is preliminary data.</text>
</comment>
<dbReference type="PROSITE" id="PS51257">
    <property type="entry name" value="PROKAR_LIPOPROTEIN"/>
    <property type="match status" value="1"/>
</dbReference>
<dbReference type="SUPFAM" id="SSF63825">
    <property type="entry name" value="YWTD domain"/>
    <property type="match status" value="1"/>
</dbReference>
<dbReference type="EMBL" id="JAUKPO010000013">
    <property type="protein sequence ID" value="MDO1448758.1"/>
    <property type="molecule type" value="Genomic_DNA"/>
</dbReference>
<dbReference type="Pfam" id="PF16819">
    <property type="entry name" value="DUF5074"/>
    <property type="match status" value="1"/>
</dbReference>
<dbReference type="InterPro" id="IPR051200">
    <property type="entry name" value="Host-pathogen_enzymatic-act"/>
</dbReference>
<dbReference type="PANTHER" id="PTHR47197">
    <property type="entry name" value="PROTEIN NIRF"/>
    <property type="match status" value="1"/>
</dbReference>
<keyword evidence="2" id="KW-1185">Reference proteome</keyword>
<evidence type="ECO:0000313" key="2">
    <source>
        <dbReference type="Proteomes" id="UP001168528"/>
    </source>
</evidence>